<reference evidence="1 2" key="1">
    <citation type="submission" date="2024-03" db="EMBL/GenBank/DDBJ databases">
        <title>Novel species of the genus Variovorax.</title>
        <authorList>
            <person name="Liu Q."/>
            <person name="Xin Y.-H."/>
        </authorList>
    </citation>
    <scope>NUCLEOTIDE SEQUENCE [LARGE SCALE GENOMIC DNA]</scope>
    <source>
        <strain evidence="1 2">KACC 18899</strain>
    </source>
</reference>
<proteinExistence type="predicted"/>
<keyword evidence="2" id="KW-1185">Reference proteome</keyword>
<dbReference type="RefSeq" id="WP_340359571.1">
    <property type="nucleotide sequence ID" value="NZ_JBBKZU010000012.1"/>
</dbReference>
<name>A0ABU8VMX4_9BURK</name>
<evidence type="ECO:0000313" key="1">
    <source>
        <dbReference type="EMBL" id="MEJ8814340.1"/>
    </source>
</evidence>
<sequence>MAIDISKKTQLGAVTIVGGQLKETVLWSLEARARRVLPGEHKFDGATPGSHGLRSTWIRAMPRGLKDIGSGKDLAYLDPVVEEAFVSARRTNQEVDFEIAGAALKGSLRGEQLAELSAQLPHPLAYPRGIDVPPYVLEQGALRLEDGALGGLFEGRQTISGPVFLEPGGVVFTLDIPGMDLQGGLTGAARAPDIRTIVKLQDTGGGKLVLELLDDAQSSDGAAQWCDWLAKLGEVLAASRRTAWLRSDLFLGRARTKEARAEQLPRLPHARDR</sequence>
<evidence type="ECO:0000313" key="2">
    <source>
        <dbReference type="Proteomes" id="UP001365846"/>
    </source>
</evidence>
<gene>
    <name evidence="1" type="ORF">WKW77_24875</name>
</gene>
<dbReference type="EMBL" id="JBBKZU010000012">
    <property type="protein sequence ID" value="MEJ8814340.1"/>
    <property type="molecule type" value="Genomic_DNA"/>
</dbReference>
<comment type="caution">
    <text evidence="1">The sequence shown here is derived from an EMBL/GenBank/DDBJ whole genome shotgun (WGS) entry which is preliminary data.</text>
</comment>
<dbReference type="Proteomes" id="UP001365846">
    <property type="component" value="Unassembled WGS sequence"/>
</dbReference>
<accession>A0ABU8VMX4</accession>
<organism evidence="1 2">
    <name type="scientific">Variovorax ureilyticus</name>
    <dbReference type="NCBI Taxonomy" id="1836198"/>
    <lineage>
        <taxon>Bacteria</taxon>
        <taxon>Pseudomonadati</taxon>
        <taxon>Pseudomonadota</taxon>
        <taxon>Betaproteobacteria</taxon>
        <taxon>Burkholderiales</taxon>
        <taxon>Comamonadaceae</taxon>
        <taxon>Variovorax</taxon>
    </lineage>
</organism>
<protein>
    <submittedName>
        <fullName evidence="1">Uncharacterized protein</fullName>
    </submittedName>
</protein>